<evidence type="ECO:0000313" key="2">
    <source>
        <dbReference type="Proteomes" id="UP000823892"/>
    </source>
</evidence>
<accession>A0A9D2TWX8</accession>
<proteinExistence type="predicted"/>
<name>A0A9D2TWX8_9FIRM</name>
<comment type="caution">
    <text evidence="1">The sequence shown here is derived from an EMBL/GenBank/DDBJ whole genome shotgun (WGS) entry which is preliminary data.</text>
</comment>
<feature type="non-terminal residue" evidence="1">
    <location>
        <position position="68"/>
    </location>
</feature>
<gene>
    <name evidence="1" type="ORF">H9914_11375</name>
</gene>
<reference evidence="1" key="1">
    <citation type="journal article" date="2021" name="PeerJ">
        <title>Extensive microbial diversity within the chicken gut microbiome revealed by metagenomics and culture.</title>
        <authorList>
            <person name="Gilroy R."/>
            <person name="Ravi A."/>
            <person name="Getino M."/>
            <person name="Pursley I."/>
            <person name="Horton D.L."/>
            <person name="Alikhan N.F."/>
            <person name="Baker D."/>
            <person name="Gharbi K."/>
            <person name="Hall N."/>
            <person name="Watson M."/>
            <person name="Adriaenssens E.M."/>
            <person name="Foster-Nyarko E."/>
            <person name="Jarju S."/>
            <person name="Secka A."/>
            <person name="Antonio M."/>
            <person name="Oren A."/>
            <person name="Chaudhuri R.R."/>
            <person name="La Ragione R."/>
            <person name="Hildebrand F."/>
            <person name="Pallen M.J."/>
        </authorList>
    </citation>
    <scope>NUCLEOTIDE SEQUENCE</scope>
    <source>
        <strain evidence="1">ChiBcec6-4105</strain>
    </source>
</reference>
<dbReference type="Proteomes" id="UP000823892">
    <property type="component" value="Unassembled WGS sequence"/>
</dbReference>
<protein>
    <submittedName>
        <fullName evidence="1">Uncharacterized protein</fullName>
    </submittedName>
</protein>
<reference evidence="1" key="2">
    <citation type="submission" date="2021-04" db="EMBL/GenBank/DDBJ databases">
        <authorList>
            <person name="Gilroy R."/>
        </authorList>
    </citation>
    <scope>NUCLEOTIDE SEQUENCE</scope>
    <source>
        <strain evidence="1">ChiBcec6-4105</strain>
    </source>
</reference>
<evidence type="ECO:0000313" key="1">
    <source>
        <dbReference type="EMBL" id="HJD29576.1"/>
    </source>
</evidence>
<sequence length="68" mass="6952">MKKSRGVLILVLTVIVTALLIFTSAVGWGPTGTGAAKNINTGLDLAGGVSITYQASEKNPSAEDMSDT</sequence>
<dbReference type="EMBL" id="DWUY01000257">
    <property type="protein sequence ID" value="HJD29576.1"/>
    <property type="molecule type" value="Genomic_DNA"/>
</dbReference>
<dbReference type="AlphaFoldDB" id="A0A9D2TWX8"/>
<organism evidence="1 2">
    <name type="scientific">Candidatus Blautia avicola</name>
    <dbReference type="NCBI Taxonomy" id="2838483"/>
    <lineage>
        <taxon>Bacteria</taxon>
        <taxon>Bacillati</taxon>
        <taxon>Bacillota</taxon>
        <taxon>Clostridia</taxon>
        <taxon>Lachnospirales</taxon>
        <taxon>Lachnospiraceae</taxon>
        <taxon>Blautia</taxon>
    </lineage>
</organism>